<evidence type="ECO:0000313" key="3">
    <source>
        <dbReference type="EnsemblMetazoa" id="GBRI034143-PA"/>
    </source>
</evidence>
<dbReference type="PANTHER" id="PTHR11252:SF0">
    <property type="entry name" value="POLYRIBONUCLEOTIDE NUCLEOTIDYLTRANSFERASE 1, MITOCHONDRIAL"/>
    <property type="match status" value="1"/>
</dbReference>
<organism evidence="3 4">
    <name type="scientific">Glossina brevipalpis</name>
    <dbReference type="NCBI Taxonomy" id="37001"/>
    <lineage>
        <taxon>Eukaryota</taxon>
        <taxon>Metazoa</taxon>
        <taxon>Ecdysozoa</taxon>
        <taxon>Arthropoda</taxon>
        <taxon>Hexapoda</taxon>
        <taxon>Insecta</taxon>
        <taxon>Pterygota</taxon>
        <taxon>Neoptera</taxon>
        <taxon>Endopterygota</taxon>
        <taxon>Diptera</taxon>
        <taxon>Brachycera</taxon>
        <taxon>Muscomorpha</taxon>
        <taxon>Hippoboscoidea</taxon>
        <taxon>Glossinidae</taxon>
        <taxon>Glossina</taxon>
    </lineage>
</organism>
<keyword evidence="4" id="KW-1185">Reference proteome</keyword>
<keyword evidence="1" id="KW-0694">RNA-binding</keyword>
<dbReference type="Pfam" id="PF01138">
    <property type="entry name" value="RNase_PH"/>
    <property type="match status" value="1"/>
</dbReference>
<dbReference type="InterPro" id="IPR012162">
    <property type="entry name" value="PNPase"/>
</dbReference>
<accession>A0A1A9WVM1</accession>
<dbReference type="GO" id="GO:0000965">
    <property type="term" value="P:mitochondrial RNA 3'-end processing"/>
    <property type="evidence" value="ECO:0007669"/>
    <property type="project" value="TreeGrafter"/>
</dbReference>
<dbReference type="GO" id="GO:0000175">
    <property type="term" value="F:3'-5'-RNA exonuclease activity"/>
    <property type="evidence" value="ECO:0007669"/>
    <property type="project" value="TreeGrafter"/>
</dbReference>
<dbReference type="Gene3D" id="3.30.230.70">
    <property type="entry name" value="GHMP Kinase, N-terminal domain"/>
    <property type="match status" value="1"/>
</dbReference>
<evidence type="ECO:0000313" key="4">
    <source>
        <dbReference type="Proteomes" id="UP000091820"/>
    </source>
</evidence>
<name>A0A1A9WVM1_9MUSC</name>
<dbReference type="PANTHER" id="PTHR11252">
    <property type="entry name" value="POLYRIBONUCLEOTIDE NUCLEOTIDYLTRANSFERASE"/>
    <property type="match status" value="1"/>
</dbReference>
<dbReference type="InterPro" id="IPR020568">
    <property type="entry name" value="Ribosomal_Su5_D2-typ_SF"/>
</dbReference>
<dbReference type="InterPro" id="IPR027408">
    <property type="entry name" value="PNPase/RNase_PH_dom_sf"/>
</dbReference>
<dbReference type="VEuPathDB" id="VectorBase:GBRI034143"/>
<dbReference type="GO" id="GO:0000958">
    <property type="term" value="P:mitochondrial mRNA catabolic process"/>
    <property type="evidence" value="ECO:0007669"/>
    <property type="project" value="TreeGrafter"/>
</dbReference>
<dbReference type="AlphaFoldDB" id="A0A1A9WVM1"/>
<proteinExistence type="predicted"/>
<evidence type="ECO:0000259" key="2">
    <source>
        <dbReference type="Pfam" id="PF01138"/>
    </source>
</evidence>
<reference evidence="3" key="2">
    <citation type="submission" date="2020-05" db="UniProtKB">
        <authorList>
            <consortium name="EnsemblMetazoa"/>
        </authorList>
    </citation>
    <scope>IDENTIFICATION</scope>
    <source>
        <strain evidence="3">IAEA</strain>
    </source>
</reference>
<dbReference type="GO" id="GO:0005829">
    <property type="term" value="C:cytosol"/>
    <property type="evidence" value="ECO:0007669"/>
    <property type="project" value="TreeGrafter"/>
</dbReference>
<dbReference type="Proteomes" id="UP000091820">
    <property type="component" value="Unassembled WGS sequence"/>
</dbReference>
<dbReference type="GO" id="GO:0005739">
    <property type="term" value="C:mitochondrion"/>
    <property type="evidence" value="ECO:0007669"/>
    <property type="project" value="TreeGrafter"/>
</dbReference>
<dbReference type="GO" id="GO:0003723">
    <property type="term" value="F:RNA binding"/>
    <property type="evidence" value="ECO:0007669"/>
    <property type="project" value="UniProtKB-KW"/>
</dbReference>
<dbReference type="InterPro" id="IPR001247">
    <property type="entry name" value="ExoRNase_PH_dom1"/>
</dbReference>
<dbReference type="STRING" id="37001.A0A1A9WVM1"/>
<sequence>MIQLSPSTDNTAEGFAKLKESSDISEALKKSLMCDKEENSSQKRLEEAKSLLFCNVHKTHTQDLLKAIKQGTREVYHIVQELDQLRRSFGKEKRPIESSNKNQMSVDVTEAVRSMSEMRLREIFQDSNHDKLSRDQARLSRFAQNTMPDLYKPLHGSSLFQRGQTQVFCTVALDSQESAMKLDSVTALESGVKAKNFLLHYEFPPYATGEVGRIGPVGRRELGHGALAEKVLLPTLPSDFPFTVRLTSEVLESNGSSSMATNAEK</sequence>
<feature type="domain" description="Exoribonuclease phosphorolytic" evidence="2">
    <location>
        <begin position="154"/>
        <end position="261"/>
    </location>
</feature>
<dbReference type="GO" id="GO:0004654">
    <property type="term" value="F:polyribonucleotide nucleotidyltransferase activity"/>
    <property type="evidence" value="ECO:0007669"/>
    <property type="project" value="InterPro"/>
</dbReference>
<protein>
    <recommendedName>
        <fullName evidence="2">Exoribonuclease phosphorolytic domain-containing protein</fullName>
    </recommendedName>
</protein>
<dbReference type="SUPFAM" id="SSF54211">
    <property type="entry name" value="Ribosomal protein S5 domain 2-like"/>
    <property type="match status" value="1"/>
</dbReference>
<evidence type="ECO:0000256" key="1">
    <source>
        <dbReference type="ARBA" id="ARBA00022884"/>
    </source>
</evidence>
<reference evidence="4" key="1">
    <citation type="submission" date="2014-03" db="EMBL/GenBank/DDBJ databases">
        <authorList>
            <person name="Aksoy S."/>
            <person name="Warren W."/>
            <person name="Wilson R.K."/>
        </authorList>
    </citation>
    <scope>NUCLEOTIDE SEQUENCE [LARGE SCALE GENOMIC DNA]</scope>
    <source>
        <strain evidence="4">IAEA</strain>
    </source>
</reference>
<dbReference type="EnsemblMetazoa" id="GBRI034143-RA">
    <property type="protein sequence ID" value="GBRI034143-PA"/>
    <property type="gene ID" value="GBRI034143"/>
</dbReference>